<evidence type="ECO:0000256" key="1">
    <source>
        <dbReference type="SAM" id="Phobius"/>
    </source>
</evidence>
<evidence type="ECO:0000313" key="3">
    <source>
        <dbReference type="Proteomes" id="UP001448207"/>
    </source>
</evidence>
<evidence type="ECO:0000313" key="2">
    <source>
        <dbReference type="EMBL" id="KAL0082769.1"/>
    </source>
</evidence>
<keyword evidence="1" id="KW-0812">Transmembrane</keyword>
<proteinExistence type="predicted"/>
<keyword evidence="1" id="KW-0472">Membrane</keyword>
<gene>
    <name evidence="2" type="ORF">J3Q64DRAFT_1173343</name>
</gene>
<keyword evidence="1" id="KW-1133">Transmembrane helix</keyword>
<dbReference type="EMBL" id="JBCLYO010000015">
    <property type="protein sequence ID" value="KAL0082769.1"/>
    <property type="molecule type" value="Genomic_DNA"/>
</dbReference>
<dbReference type="Proteomes" id="UP001448207">
    <property type="component" value="Unassembled WGS sequence"/>
</dbReference>
<organism evidence="2 3">
    <name type="scientific">Phycomyces blakesleeanus</name>
    <dbReference type="NCBI Taxonomy" id="4837"/>
    <lineage>
        <taxon>Eukaryota</taxon>
        <taxon>Fungi</taxon>
        <taxon>Fungi incertae sedis</taxon>
        <taxon>Mucoromycota</taxon>
        <taxon>Mucoromycotina</taxon>
        <taxon>Mucoromycetes</taxon>
        <taxon>Mucorales</taxon>
        <taxon>Phycomycetaceae</taxon>
        <taxon>Phycomyces</taxon>
    </lineage>
</organism>
<keyword evidence="3" id="KW-1185">Reference proteome</keyword>
<name>A0ABR3AWT5_PHYBL</name>
<comment type="caution">
    <text evidence="2">The sequence shown here is derived from an EMBL/GenBank/DDBJ whole genome shotgun (WGS) entry which is preliminary data.</text>
</comment>
<sequence>MKKKESPKKNTPTHPYRQRQIQVHYTINRSIYPTIYQPTNQPPNPTSKQTSNQASAHAIQYNTKQYNAQSHTTPIHLLFPLVFIFLFKFIQNHFALNLISLFLELYYASISTILYKQEKYAHKMCINGLSVYTSPTLFLPHLLLLSFNMYVRAHGFQYVNTQIYTPVTQMYVYQLYA</sequence>
<reference evidence="2 3" key="1">
    <citation type="submission" date="2024-04" db="EMBL/GenBank/DDBJ databases">
        <title>Symmetric and asymmetric DNA N6-adenine methylation regulates different biological responses in Mucorales.</title>
        <authorList>
            <consortium name="Lawrence Berkeley National Laboratory"/>
            <person name="Lax C."/>
            <person name="Mondo S.J."/>
            <person name="Osorio-Concepcion M."/>
            <person name="Muszewska A."/>
            <person name="Corrochano-Luque M."/>
            <person name="Gutierrez G."/>
            <person name="Riley R."/>
            <person name="Lipzen A."/>
            <person name="Guo J."/>
            <person name="Hundley H."/>
            <person name="Amirebrahimi M."/>
            <person name="Ng V."/>
            <person name="Lorenzo-Gutierrez D."/>
            <person name="Binder U."/>
            <person name="Yang J."/>
            <person name="Song Y."/>
            <person name="Canovas D."/>
            <person name="Navarro E."/>
            <person name="Freitag M."/>
            <person name="Gabaldon T."/>
            <person name="Grigoriev I.V."/>
            <person name="Corrochano L.M."/>
            <person name="Nicolas F.E."/>
            <person name="Garre V."/>
        </authorList>
    </citation>
    <scope>NUCLEOTIDE SEQUENCE [LARGE SCALE GENOMIC DNA]</scope>
    <source>
        <strain evidence="2 3">L51</strain>
    </source>
</reference>
<feature type="transmembrane region" description="Helical" evidence="1">
    <location>
        <begin position="96"/>
        <end position="115"/>
    </location>
</feature>
<protein>
    <submittedName>
        <fullName evidence="2">Uncharacterized protein</fullName>
    </submittedName>
</protein>
<accession>A0ABR3AWT5</accession>